<reference evidence="15" key="1">
    <citation type="submission" date="2020-05" db="EMBL/GenBank/DDBJ databases">
        <title>Chitinophaga laudate sp. nov., isolated from a tropical peat swamp.</title>
        <authorList>
            <person name="Goh C.B.S."/>
            <person name="Lee M.S."/>
            <person name="Parimannan S."/>
            <person name="Pasbakhsh P."/>
            <person name="Yule C.M."/>
            <person name="Rajandas H."/>
            <person name="Loke S."/>
            <person name="Croft L."/>
            <person name="Tan J.B.L."/>
        </authorList>
    </citation>
    <scope>NUCLEOTIDE SEQUENCE</scope>
    <source>
        <strain evidence="15">Mgbs1</strain>
    </source>
</reference>
<comment type="cofactor">
    <cofactor evidence="12">
        <name>Zn(2+)</name>
        <dbReference type="ChEBI" id="CHEBI:29105"/>
    </cofactor>
    <text evidence="12">Binds 2 Zn(2+) ions per subunit.</text>
</comment>
<keyword evidence="8 12" id="KW-0479">Metal-binding</keyword>
<keyword evidence="5 15" id="KW-0489">Methyltransferase</keyword>
<comment type="pathway">
    <text evidence="2">Amino-acid biosynthesis; L-methionine biosynthesis via de novo pathway; L-methionine from L-homocysteine (MetE route): step 1/1.</text>
</comment>
<evidence type="ECO:0000256" key="2">
    <source>
        <dbReference type="ARBA" id="ARBA00004681"/>
    </source>
</evidence>
<dbReference type="AlphaFoldDB" id="A0A9Q5GSB3"/>
<feature type="domain" description="Cobalamin-independent methionine synthase MetE C-terminal/archaeal" evidence="13">
    <location>
        <begin position="442"/>
        <end position="731"/>
    </location>
</feature>
<dbReference type="PANTHER" id="PTHR30519">
    <property type="entry name" value="5-METHYLTETRAHYDROPTEROYLTRIGLUTAMATE--HOMOCYSTEINE METHYLTRANSFERASE"/>
    <property type="match status" value="1"/>
</dbReference>
<accession>A0A9Q5GSB3</accession>
<dbReference type="GO" id="GO:0009086">
    <property type="term" value="P:methionine biosynthetic process"/>
    <property type="evidence" value="ECO:0007669"/>
    <property type="project" value="UniProtKB-KW"/>
</dbReference>
<evidence type="ECO:0000256" key="4">
    <source>
        <dbReference type="ARBA" id="ARBA00012034"/>
    </source>
</evidence>
<dbReference type="GO" id="GO:0008270">
    <property type="term" value="F:zinc ion binding"/>
    <property type="evidence" value="ECO:0007669"/>
    <property type="project" value="InterPro"/>
</dbReference>
<evidence type="ECO:0000256" key="6">
    <source>
        <dbReference type="ARBA" id="ARBA00022605"/>
    </source>
</evidence>
<keyword evidence="7 15" id="KW-0808">Transferase</keyword>
<dbReference type="InterPro" id="IPR013215">
    <property type="entry name" value="Cbl-indep_Met_Synth_N"/>
</dbReference>
<evidence type="ECO:0000313" key="16">
    <source>
        <dbReference type="Proteomes" id="UP000281028"/>
    </source>
</evidence>
<feature type="binding site" evidence="11">
    <location>
        <position position="615"/>
    </location>
    <ligand>
        <name>L-homocysteine</name>
        <dbReference type="ChEBI" id="CHEBI:58199"/>
    </ligand>
</feature>
<keyword evidence="16" id="KW-1185">Reference proteome</keyword>
<name>A0A9Q5GSB3_9BACT</name>
<sequence>MQTHNLGYPRIGSQRELIKSLKAYNAGQICRKDLLLIGKQIRLHNWQLQQHAGLDFIPCNDFSFFDHVLDLCVIVGAIPQRFIDVIQVDKYSELDLLLTMANGKKDSDYPIEAMKKAQWFNTHYHYVVPEFLPNQSFKLSSDKILREYQEAIAAGFNAKPVILGPISFLLLGKENSKGFNRLALIDNLLPVYFELIRQLYDVGARLIQFDEPCLATIIDEQTRKIYLDTYTKIHEKFPDLHVMLASYFDGYDNNLSTALLLPVQTLHVDMVHTQTSLDEIIDSYPHDSSLQLSLGIVDGQNVWKNNLDESLSIITTAIAKLGKERIWLAPSCSLLHVPCDLEAETGGNLVNAVIGKWMAFAKQKIEEVVLLKKLASGNINSSVYKALRENRQVISDKAVSTIIHNPYIKQRVKEISEQDTKRKNTFSIRQDKQHEVLNLSLFPTTTSGYFPVTSSFQADRQLFRKGKLSVWQYNAMLQEEIIQSIYLQEDAGLDVITYGGFEQDYLFEHFCEKLSGISLTTNGWIQSDGNQCIKPPVIYGDVCRLSPIMAHWSALAQSYTVKSIKAIIPGPVTILQNSFVRNDQPISQSCFQIALALRHEITDVESAAIKVIEIDDPALITCQPTKKEQRVKYQQWAGRAFKIACSGVKDETQIHFHFSSPRFHDTTAFIAGLDADVLTIADIPRQDEIIDDFVRLKSVNEIGPGIASTYFQGSITKAEIVKRFRQYQSVIVTHQTWMVFDILKQPSDVEFGIERAMEELVAAAQEIRQSTLQGIF</sequence>
<dbReference type="InterPro" id="IPR038071">
    <property type="entry name" value="UROD/MetE-like_sf"/>
</dbReference>
<dbReference type="PIRSF" id="PIRSF000382">
    <property type="entry name" value="MeTrfase_B12_ind"/>
    <property type="match status" value="1"/>
</dbReference>
<dbReference type="Gene3D" id="3.20.20.210">
    <property type="match status" value="2"/>
</dbReference>
<evidence type="ECO:0000256" key="12">
    <source>
        <dbReference type="PIRSR" id="PIRSR000382-2"/>
    </source>
</evidence>
<dbReference type="Proteomes" id="UP000281028">
    <property type="component" value="Unassembled WGS sequence"/>
</dbReference>
<gene>
    <name evidence="15" type="primary">metE</name>
    <name evidence="15" type="ORF">ECE50_009890</name>
</gene>
<evidence type="ECO:0000259" key="14">
    <source>
        <dbReference type="Pfam" id="PF08267"/>
    </source>
</evidence>
<keyword evidence="10" id="KW-0486">Methionine biosynthesis</keyword>
<feature type="binding site" evidence="12">
    <location>
        <position position="657"/>
    </location>
    <ligand>
        <name>Zn(2+)</name>
        <dbReference type="ChEBI" id="CHEBI:29105"/>
        <label>1</label>
        <note>catalytic</note>
    </ligand>
</feature>
<evidence type="ECO:0000256" key="8">
    <source>
        <dbReference type="ARBA" id="ARBA00022723"/>
    </source>
</evidence>
<evidence type="ECO:0000256" key="11">
    <source>
        <dbReference type="PIRSR" id="PIRSR000382-1"/>
    </source>
</evidence>
<evidence type="ECO:0000313" key="15">
    <source>
        <dbReference type="EMBL" id="NSL87141.1"/>
    </source>
</evidence>
<dbReference type="GO" id="GO:0032259">
    <property type="term" value="P:methylation"/>
    <property type="evidence" value="ECO:0007669"/>
    <property type="project" value="UniProtKB-KW"/>
</dbReference>
<evidence type="ECO:0000256" key="10">
    <source>
        <dbReference type="ARBA" id="ARBA00023167"/>
    </source>
</evidence>
<evidence type="ECO:0000256" key="3">
    <source>
        <dbReference type="ARBA" id="ARBA00009553"/>
    </source>
</evidence>
<evidence type="ECO:0000259" key="13">
    <source>
        <dbReference type="Pfam" id="PF01717"/>
    </source>
</evidence>
<dbReference type="Pfam" id="PF01717">
    <property type="entry name" value="Meth_synt_2"/>
    <property type="match status" value="1"/>
</dbReference>
<dbReference type="NCBIfam" id="NF003556">
    <property type="entry name" value="PRK05222.1"/>
    <property type="match status" value="1"/>
</dbReference>
<dbReference type="SUPFAM" id="SSF51726">
    <property type="entry name" value="UROD/MetE-like"/>
    <property type="match status" value="2"/>
</dbReference>
<dbReference type="GO" id="GO:0003871">
    <property type="term" value="F:5-methyltetrahydropteroyltriglutamate-homocysteine S-methyltransferase activity"/>
    <property type="evidence" value="ECO:0007669"/>
    <property type="project" value="UniProtKB-EC"/>
</dbReference>
<feature type="domain" description="Cobalamin-independent methionine synthase MetE N-terminal" evidence="14">
    <location>
        <begin position="3"/>
        <end position="317"/>
    </location>
</feature>
<evidence type="ECO:0000256" key="9">
    <source>
        <dbReference type="ARBA" id="ARBA00022833"/>
    </source>
</evidence>
<comment type="caution">
    <text evidence="15">The sequence shown here is derived from an EMBL/GenBank/DDBJ whole genome shotgun (WGS) entry which is preliminary data.</text>
</comment>
<dbReference type="Pfam" id="PF08267">
    <property type="entry name" value="Meth_synt_1"/>
    <property type="match status" value="1"/>
</dbReference>
<comment type="function">
    <text evidence="1">Catalyzes the transfer of a methyl group from 5-methyltetrahydrofolate to homocysteine resulting in methionine formation.</text>
</comment>
<dbReference type="InterPro" id="IPR006276">
    <property type="entry name" value="Cobalamin-indep_Met_synthase"/>
</dbReference>
<comment type="similarity">
    <text evidence="3">Belongs to the vitamin-B12 independent methionine synthase family.</text>
</comment>
<proteinExistence type="inferred from homology"/>
<evidence type="ECO:0000256" key="5">
    <source>
        <dbReference type="ARBA" id="ARBA00022603"/>
    </source>
</evidence>
<evidence type="ECO:0000256" key="1">
    <source>
        <dbReference type="ARBA" id="ARBA00002777"/>
    </source>
</evidence>
<keyword evidence="6" id="KW-0028">Amino-acid biosynthesis</keyword>
<dbReference type="EC" id="2.1.1.14" evidence="4"/>
<evidence type="ECO:0000256" key="7">
    <source>
        <dbReference type="ARBA" id="ARBA00022679"/>
    </source>
</evidence>
<dbReference type="CDD" id="cd03312">
    <property type="entry name" value="CIMS_N_terminal_like"/>
    <property type="match status" value="1"/>
</dbReference>
<keyword evidence="9 12" id="KW-0862">Zinc</keyword>
<feature type="binding site" evidence="11">
    <location>
        <position position="615"/>
    </location>
    <ligand>
        <name>L-methionine</name>
        <dbReference type="ChEBI" id="CHEBI:57844"/>
    </ligand>
</feature>
<protein>
    <recommendedName>
        <fullName evidence="4">5-methyltetrahydropteroyltriglutamate--homocysteine S-methyltransferase</fullName>
        <ecNumber evidence="4">2.1.1.14</ecNumber>
    </recommendedName>
</protein>
<dbReference type="InterPro" id="IPR002629">
    <property type="entry name" value="Met_Synth_C/arc"/>
</dbReference>
<organism evidence="15 16">
    <name type="scientific">Chitinophaga solisilvae</name>
    <dbReference type="NCBI Taxonomy" id="1233460"/>
    <lineage>
        <taxon>Bacteria</taxon>
        <taxon>Pseudomonadati</taxon>
        <taxon>Bacteroidota</taxon>
        <taxon>Chitinophagia</taxon>
        <taxon>Chitinophagales</taxon>
        <taxon>Chitinophagaceae</taxon>
        <taxon>Chitinophaga</taxon>
    </lineage>
</organism>
<dbReference type="EMBL" id="RIAR02000001">
    <property type="protein sequence ID" value="NSL87141.1"/>
    <property type="molecule type" value="Genomic_DNA"/>
</dbReference>